<dbReference type="EMBL" id="JASJQH010000236">
    <property type="protein sequence ID" value="KAK9765688.1"/>
    <property type="molecule type" value="Genomic_DNA"/>
</dbReference>
<evidence type="ECO:0000256" key="1">
    <source>
        <dbReference type="SAM" id="MobiDB-lite"/>
    </source>
</evidence>
<feature type="non-terminal residue" evidence="2">
    <location>
        <position position="475"/>
    </location>
</feature>
<keyword evidence="3" id="KW-1185">Reference proteome</keyword>
<evidence type="ECO:0000313" key="2">
    <source>
        <dbReference type="EMBL" id="KAK9765688.1"/>
    </source>
</evidence>
<feature type="compositionally biased region" description="Polar residues" evidence="1">
    <location>
        <begin position="1"/>
        <end position="11"/>
    </location>
</feature>
<feature type="compositionally biased region" description="Low complexity" evidence="1">
    <location>
        <begin position="35"/>
        <end position="46"/>
    </location>
</feature>
<comment type="caution">
    <text evidence="2">The sequence shown here is derived from an EMBL/GenBank/DDBJ whole genome shotgun (WGS) entry which is preliminary data.</text>
</comment>
<sequence>MQSESNVSRSSAPADITPGVPLAIDLGASDGRNLSSTPSPIPVRSSVSPIPNWKAVGSPTANPGFSCDTFNDNSDFRLVNKSPTPNVNNYAGSDLDGSLRGISIPPKMESSSVPSGGNWGGLGVSWNNQNIWSDPNIGRTSSPNKSSMYAADGFSGISQSITRQTLPIIEESIPHYRQQRSFSIAYGQHGTDFLEDLDDKERHRQALGALGEELTDEEYENIFKPRFRSKSSFGTYHFPPQNNFDAVPVPPGFENKSNDTIPSLHPLWGNQPVMNDPAIVNRRRSIANPVGFSNVWNDNIATDPASTGVGAYAQALNAERLERLRQHRRYSLAPSPSFPEVQYSNRLQEIQMNNNRSNIELEQSMNHRRHSVAAPGPAYANKNQTDRFLSEALESIQIDGPIRRGSLGHTTNEMDQYFESDDTRQRSYSELGKGISLNTLPSQGPLYVVEFKGGRTDLFYIAEHSGVACHNGDLV</sequence>
<protein>
    <submittedName>
        <fullName evidence="2">Uncharacterized protein</fullName>
    </submittedName>
</protein>
<proteinExistence type="predicted"/>
<evidence type="ECO:0000313" key="3">
    <source>
        <dbReference type="Proteomes" id="UP001479436"/>
    </source>
</evidence>
<feature type="region of interest" description="Disordered" evidence="1">
    <location>
        <begin position="1"/>
        <end position="46"/>
    </location>
</feature>
<reference evidence="2 3" key="1">
    <citation type="submission" date="2023-04" db="EMBL/GenBank/DDBJ databases">
        <title>Genome of Basidiobolus ranarum AG-B5.</title>
        <authorList>
            <person name="Stajich J.E."/>
            <person name="Carter-House D."/>
            <person name="Gryganskyi A."/>
        </authorList>
    </citation>
    <scope>NUCLEOTIDE SEQUENCE [LARGE SCALE GENOMIC DNA]</scope>
    <source>
        <strain evidence="2 3">AG-B5</strain>
    </source>
</reference>
<organism evidence="2 3">
    <name type="scientific">Basidiobolus ranarum</name>
    <dbReference type="NCBI Taxonomy" id="34480"/>
    <lineage>
        <taxon>Eukaryota</taxon>
        <taxon>Fungi</taxon>
        <taxon>Fungi incertae sedis</taxon>
        <taxon>Zoopagomycota</taxon>
        <taxon>Entomophthoromycotina</taxon>
        <taxon>Basidiobolomycetes</taxon>
        <taxon>Basidiobolales</taxon>
        <taxon>Basidiobolaceae</taxon>
        <taxon>Basidiobolus</taxon>
    </lineage>
</organism>
<gene>
    <name evidence="2" type="ORF">K7432_005760</name>
</gene>
<name>A0ABR2WVZ3_9FUNG</name>
<accession>A0ABR2WVZ3</accession>
<dbReference type="Proteomes" id="UP001479436">
    <property type="component" value="Unassembled WGS sequence"/>
</dbReference>